<accession>A0AAN6YS64</accession>
<dbReference type="EC" id="2.7.11.1" evidence="1"/>
<dbReference type="Gene3D" id="1.10.510.10">
    <property type="entry name" value="Transferase(Phosphotransferase) domain 1"/>
    <property type="match status" value="1"/>
</dbReference>
<name>A0AAN6YS64_9PEZI</name>
<keyword evidence="5 11" id="KW-0418">Kinase</keyword>
<evidence type="ECO:0000256" key="2">
    <source>
        <dbReference type="ARBA" id="ARBA00022527"/>
    </source>
</evidence>
<evidence type="ECO:0000256" key="1">
    <source>
        <dbReference type="ARBA" id="ARBA00012513"/>
    </source>
</evidence>
<reference evidence="11" key="2">
    <citation type="submission" date="2023-05" db="EMBL/GenBank/DDBJ databases">
        <authorList>
            <consortium name="Lawrence Berkeley National Laboratory"/>
            <person name="Steindorff A."/>
            <person name="Hensen N."/>
            <person name="Bonometti L."/>
            <person name="Westerberg I."/>
            <person name="Brannstrom I.O."/>
            <person name="Guillou S."/>
            <person name="Cros-Aarteil S."/>
            <person name="Calhoun S."/>
            <person name="Haridas S."/>
            <person name="Kuo A."/>
            <person name="Mondo S."/>
            <person name="Pangilinan J."/>
            <person name="Riley R."/>
            <person name="Labutti K."/>
            <person name="Andreopoulos B."/>
            <person name="Lipzen A."/>
            <person name="Chen C."/>
            <person name="Yanf M."/>
            <person name="Daum C."/>
            <person name="Ng V."/>
            <person name="Clum A."/>
            <person name="Ohm R."/>
            <person name="Martin F."/>
            <person name="Silar P."/>
            <person name="Natvig D."/>
            <person name="Lalanne C."/>
            <person name="Gautier V."/>
            <person name="Ament-Velasquez S.L."/>
            <person name="Kruys A."/>
            <person name="Hutchinson M.I."/>
            <person name="Powell A.J."/>
            <person name="Barry K."/>
            <person name="Miller A.N."/>
            <person name="Grigoriev I.V."/>
            <person name="Debuchy R."/>
            <person name="Gladieux P."/>
            <person name="Thoren M.H."/>
            <person name="Johannesson H."/>
        </authorList>
    </citation>
    <scope>NUCLEOTIDE SEQUENCE</scope>
    <source>
        <strain evidence="11">CBS 508.74</strain>
    </source>
</reference>
<dbReference type="PROSITE" id="PS00107">
    <property type="entry name" value="PROTEIN_KINASE_ATP"/>
    <property type="match status" value="1"/>
</dbReference>
<evidence type="ECO:0000313" key="12">
    <source>
        <dbReference type="Proteomes" id="UP001302812"/>
    </source>
</evidence>
<evidence type="ECO:0000256" key="3">
    <source>
        <dbReference type="ARBA" id="ARBA00022679"/>
    </source>
</evidence>
<dbReference type="InterPro" id="IPR051334">
    <property type="entry name" value="SRPK"/>
</dbReference>
<evidence type="ECO:0000256" key="8">
    <source>
        <dbReference type="ARBA" id="ARBA00048679"/>
    </source>
</evidence>
<dbReference type="GO" id="GO:0004674">
    <property type="term" value="F:protein serine/threonine kinase activity"/>
    <property type="evidence" value="ECO:0007669"/>
    <property type="project" value="UniProtKB-KW"/>
</dbReference>
<dbReference type="GeneID" id="89942467"/>
<evidence type="ECO:0000256" key="5">
    <source>
        <dbReference type="ARBA" id="ARBA00022777"/>
    </source>
</evidence>
<reference evidence="11" key="1">
    <citation type="journal article" date="2023" name="Mol. Phylogenet. Evol.">
        <title>Genome-scale phylogeny and comparative genomics of the fungal order Sordariales.</title>
        <authorList>
            <person name="Hensen N."/>
            <person name="Bonometti L."/>
            <person name="Westerberg I."/>
            <person name="Brannstrom I.O."/>
            <person name="Guillou S."/>
            <person name="Cros-Aarteil S."/>
            <person name="Calhoun S."/>
            <person name="Haridas S."/>
            <person name="Kuo A."/>
            <person name="Mondo S."/>
            <person name="Pangilinan J."/>
            <person name="Riley R."/>
            <person name="LaButti K."/>
            <person name="Andreopoulos B."/>
            <person name="Lipzen A."/>
            <person name="Chen C."/>
            <person name="Yan M."/>
            <person name="Daum C."/>
            <person name="Ng V."/>
            <person name="Clum A."/>
            <person name="Steindorff A."/>
            <person name="Ohm R.A."/>
            <person name="Martin F."/>
            <person name="Silar P."/>
            <person name="Natvig D.O."/>
            <person name="Lalanne C."/>
            <person name="Gautier V."/>
            <person name="Ament-Velasquez S.L."/>
            <person name="Kruys A."/>
            <person name="Hutchinson M.I."/>
            <person name="Powell A.J."/>
            <person name="Barry K."/>
            <person name="Miller A.N."/>
            <person name="Grigoriev I.V."/>
            <person name="Debuchy R."/>
            <person name="Gladieux P."/>
            <person name="Hiltunen Thoren M."/>
            <person name="Johannesson H."/>
        </authorList>
    </citation>
    <scope>NUCLEOTIDE SEQUENCE</scope>
    <source>
        <strain evidence="11">CBS 508.74</strain>
    </source>
</reference>
<evidence type="ECO:0000259" key="10">
    <source>
        <dbReference type="PROSITE" id="PS50011"/>
    </source>
</evidence>
<dbReference type="Proteomes" id="UP001302812">
    <property type="component" value="Unassembled WGS sequence"/>
</dbReference>
<keyword evidence="3" id="KW-0808">Transferase</keyword>
<keyword evidence="6 9" id="KW-0067">ATP-binding</keyword>
<dbReference type="AlphaFoldDB" id="A0AAN6YS64"/>
<feature type="domain" description="Protein kinase" evidence="10">
    <location>
        <begin position="36"/>
        <end position="168"/>
    </location>
</feature>
<dbReference type="InterPro" id="IPR011009">
    <property type="entry name" value="Kinase-like_dom_sf"/>
</dbReference>
<evidence type="ECO:0000256" key="6">
    <source>
        <dbReference type="ARBA" id="ARBA00022840"/>
    </source>
</evidence>
<sequence>MNYRWGGNNSTLSRPIQVSAPRYHPISIGDVLVDRYTVVHKLGYGGWSTIWLARDAALGRYVAIKIALADAGSREIEMLRELASHPAAWTTHRICQSAVPEVIDNFTIHGPNGTHSAIVTCPAMVSVAKAKEGSDLGVFQLPVARAIAAQLALAVAYVHSRGIVHGGE</sequence>
<comment type="catalytic activity">
    <reaction evidence="7">
        <text>L-threonyl-[protein] + ATP = O-phospho-L-threonyl-[protein] + ADP + H(+)</text>
        <dbReference type="Rhea" id="RHEA:46608"/>
        <dbReference type="Rhea" id="RHEA-COMP:11060"/>
        <dbReference type="Rhea" id="RHEA-COMP:11605"/>
        <dbReference type="ChEBI" id="CHEBI:15378"/>
        <dbReference type="ChEBI" id="CHEBI:30013"/>
        <dbReference type="ChEBI" id="CHEBI:30616"/>
        <dbReference type="ChEBI" id="CHEBI:61977"/>
        <dbReference type="ChEBI" id="CHEBI:456216"/>
        <dbReference type="EC" id="2.7.11.1"/>
    </reaction>
</comment>
<keyword evidence="12" id="KW-1185">Reference proteome</keyword>
<dbReference type="PANTHER" id="PTHR47634:SF9">
    <property type="entry name" value="PROTEIN KINASE DOMAIN-CONTAINING PROTEIN-RELATED"/>
    <property type="match status" value="1"/>
</dbReference>
<dbReference type="GO" id="GO:0005524">
    <property type="term" value="F:ATP binding"/>
    <property type="evidence" value="ECO:0007669"/>
    <property type="project" value="UniProtKB-UniRule"/>
</dbReference>
<evidence type="ECO:0000313" key="11">
    <source>
        <dbReference type="EMBL" id="KAK4112610.1"/>
    </source>
</evidence>
<dbReference type="GO" id="GO:0000245">
    <property type="term" value="P:spliceosomal complex assembly"/>
    <property type="evidence" value="ECO:0007669"/>
    <property type="project" value="TreeGrafter"/>
</dbReference>
<dbReference type="PROSITE" id="PS50011">
    <property type="entry name" value="PROTEIN_KINASE_DOM"/>
    <property type="match status" value="1"/>
</dbReference>
<evidence type="ECO:0000256" key="9">
    <source>
        <dbReference type="PROSITE-ProRule" id="PRU10141"/>
    </source>
</evidence>
<keyword evidence="2" id="KW-0723">Serine/threonine-protein kinase</keyword>
<gene>
    <name evidence="11" type="ORF">N656DRAFT_806098</name>
</gene>
<dbReference type="Gene3D" id="3.30.200.20">
    <property type="entry name" value="Phosphorylase Kinase, domain 1"/>
    <property type="match status" value="1"/>
</dbReference>
<evidence type="ECO:0000256" key="7">
    <source>
        <dbReference type="ARBA" id="ARBA00047899"/>
    </source>
</evidence>
<comment type="catalytic activity">
    <reaction evidence="8">
        <text>L-seryl-[protein] + ATP = O-phospho-L-seryl-[protein] + ADP + H(+)</text>
        <dbReference type="Rhea" id="RHEA:17989"/>
        <dbReference type="Rhea" id="RHEA-COMP:9863"/>
        <dbReference type="Rhea" id="RHEA-COMP:11604"/>
        <dbReference type="ChEBI" id="CHEBI:15378"/>
        <dbReference type="ChEBI" id="CHEBI:29999"/>
        <dbReference type="ChEBI" id="CHEBI:30616"/>
        <dbReference type="ChEBI" id="CHEBI:83421"/>
        <dbReference type="ChEBI" id="CHEBI:456216"/>
        <dbReference type="EC" id="2.7.11.1"/>
    </reaction>
</comment>
<organism evidence="11 12">
    <name type="scientific">Canariomyces notabilis</name>
    <dbReference type="NCBI Taxonomy" id="2074819"/>
    <lineage>
        <taxon>Eukaryota</taxon>
        <taxon>Fungi</taxon>
        <taxon>Dikarya</taxon>
        <taxon>Ascomycota</taxon>
        <taxon>Pezizomycotina</taxon>
        <taxon>Sordariomycetes</taxon>
        <taxon>Sordariomycetidae</taxon>
        <taxon>Sordariales</taxon>
        <taxon>Chaetomiaceae</taxon>
        <taxon>Canariomyces</taxon>
    </lineage>
</organism>
<comment type="caution">
    <text evidence="11">The sequence shown here is derived from an EMBL/GenBank/DDBJ whole genome shotgun (WGS) entry which is preliminary data.</text>
</comment>
<dbReference type="EMBL" id="MU853342">
    <property type="protein sequence ID" value="KAK4112610.1"/>
    <property type="molecule type" value="Genomic_DNA"/>
</dbReference>
<dbReference type="RefSeq" id="XP_064670180.1">
    <property type="nucleotide sequence ID" value="XM_064818341.1"/>
</dbReference>
<proteinExistence type="predicted"/>
<dbReference type="InterPro" id="IPR000719">
    <property type="entry name" value="Prot_kinase_dom"/>
</dbReference>
<dbReference type="SUPFAM" id="SSF56112">
    <property type="entry name" value="Protein kinase-like (PK-like)"/>
    <property type="match status" value="1"/>
</dbReference>
<feature type="binding site" evidence="9">
    <location>
        <position position="65"/>
    </location>
    <ligand>
        <name>ATP</name>
        <dbReference type="ChEBI" id="CHEBI:30616"/>
    </ligand>
</feature>
<protein>
    <recommendedName>
        <fullName evidence="1">non-specific serine/threonine protein kinase</fullName>
        <ecNumber evidence="1">2.7.11.1</ecNumber>
    </recommendedName>
</protein>
<dbReference type="InterPro" id="IPR017441">
    <property type="entry name" value="Protein_kinase_ATP_BS"/>
</dbReference>
<evidence type="ECO:0000256" key="4">
    <source>
        <dbReference type="ARBA" id="ARBA00022741"/>
    </source>
</evidence>
<dbReference type="PANTHER" id="PTHR47634">
    <property type="entry name" value="PROTEIN KINASE DOMAIN-CONTAINING PROTEIN-RELATED"/>
    <property type="match status" value="1"/>
</dbReference>
<dbReference type="GO" id="GO:0050684">
    <property type="term" value="P:regulation of mRNA processing"/>
    <property type="evidence" value="ECO:0007669"/>
    <property type="project" value="TreeGrafter"/>
</dbReference>
<keyword evidence="4 9" id="KW-0547">Nucleotide-binding</keyword>